<dbReference type="EMBL" id="JAIXNE010000002">
    <property type="protein sequence ID" value="MCA6074487.1"/>
    <property type="molecule type" value="Genomic_DNA"/>
</dbReference>
<dbReference type="CDD" id="cd07302">
    <property type="entry name" value="CHD"/>
    <property type="match status" value="1"/>
</dbReference>
<dbReference type="EMBL" id="JAIXNE010000003">
    <property type="protein sequence ID" value="MCA6075664.1"/>
    <property type="molecule type" value="Genomic_DNA"/>
</dbReference>
<evidence type="ECO:0000256" key="1">
    <source>
        <dbReference type="SAM" id="Phobius"/>
    </source>
</evidence>
<evidence type="ECO:0000313" key="3">
    <source>
        <dbReference type="EMBL" id="MCA6074487.1"/>
    </source>
</evidence>
<dbReference type="Gene3D" id="3.30.70.1230">
    <property type="entry name" value="Nucleotide cyclase"/>
    <property type="match status" value="1"/>
</dbReference>
<reference evidence="5" key="1">
    <citation type="submission" date="2021-09" db="EMBL/GenBank/DDBJ databases">
        <title>Fulvivirga sp. isolated from coastal sediment.</title>
        <authorList>
            <person name="Yu H."/>
        </authorList>
    </citation>
    <scope>NUCLEOTIDE SEQUENCE</scope>
    <source>
        <strain evidence="5">1062</strain>
    </source>
</reference>
<protein>
    <submittedName>
        <fullName evidence="5">Adenylate/guanylate cyclase domain-containing protein</fullName>
    </submittedName>
</protein>
<dbReference type="GO" id="GO:0009190">
    <property type="term" value="P:cyclic nucleotide biosynthetic process"/>
    <property type="evidence" value="ECO:0007669"/>
    <property type="project" value="InterPro"/>
</dbReference>
<dbReference type="InterPro" id="IPR050697">
    <property type="entry name" value="Adenylyl/Guanylyl_Cyclase_3/4"/>
</dbReference>
<keyword evidence="1" id="KW-0472">Membrane</keyword>
<evidence type="ECO:0000313" key="6">
    <source>
        <dbReference type="Proteomes" id="UP001139409"/>
    </source>
</evidence>
<evidence type="ECO:0000313" key="5">
    <source>
        <dbReference type="EMBL" id="MCA6076792.1"/>
    </source>
</evidence>
<keyword evidence="1" id="KW-0812">Transmembrane</keyword>
<dbReference type="AlphaFoldDB" id="A0A9X1HV72"/>
<feature type="transmembrane region" description="Helical" evidence="1">
    <location>
        <begin position="52"/>
        <end position="75"/>
    </location>
</feature>
<dbReference type="Pfam" id="PF00211">
    <property type="entry name" value="Guanylate_cyc"/>
    <property type="match status" value="1"/>
</dbReference>
<feature type="domain" description="Guanylate cyclase" evidence="2">
    <location>
        <begin position="177"/>
        <end position="305"/>
    </location>
</feature>
<dbReference type="InterPro" id="IPR001054">
    <property type="entry name" value="A/G_cyclase"/>
</dbReference>
<evidence type="ECO:0000313" key="4">
    <source>
        <dbReference type="EMBL" id="MCA6075664.1"/>
    </source>
</evidence>
<dbReference type="EMBL" id="JAIXNE010000004">
    <property type="protein sequence ID" value="MCA6076792.1"/>
    <property type="molecule type" value="Genomic_DNA"/>
</dbReference>
<keyword evidence="6" id="KW-1185">Reference proteome</keyword>
<dbReference type="InterPro" id="IPR029787">
    <property type="entry name" value="Nucleotide_cyclase"/>
</dbReference>
<name>A0A9X1HV72_9BACT</name>
<gene>
    <name evidence="3" type="ORF">LDX50_06385</name>
    <name evidence="4" type="ORF">LDX50_12355</name>
    <name evidence="5" type="ORF">LDX50_18075</name>
</gene>
<dbReference type="PANTHER" id="PTHR43081">
    <property type="entry name" value="ADENYLATE CYCLASE, TERMINAL-DIFFERENTIATION SPECIFIC-RELATED"/>
    <property type="match status" value="1"/>
</dbReference>
<dbReference type="GO" id="GO:0004016">
    <property type="term" value="F:adenylate cyclase activity"/>
    <property type="evidence" value="ECO:0007669"/>
    <property type="project" value="UniProtKB-ARBA"/>
</dbReference>
<feature type="transmembrane region" description="Helical" evidence="1">
    <location>
        <begin position="15"/>
        <end position="40"/>
    </location>
</feature>
<sequence length="358" mass="41133">MKSPNNRLKFQLQQVLLITLFWMIISAFEFLIQYSVIIFLDLNFSSEMAVPYLLINIVVGMVAGLIGGSILVFVWNRWLRSISYGRALVSIFITFSLIYLCVYLIINAISIQFSIFPPAPDLTVTRHAWPILIQYVNWLVIGLGTLFFLQVNDKYGPGVLSKFLMGKYFHPRPEERIFMFLDLKSSTTIAEKLGNEQYFQFLKDAFTAITPSILKHNGEIYQYVGDEIVVSWNMNHPKSFQRAILCFFDISDSISGDENFKKRYQVQPEFKAGIHGGIVIAGEMGIIKREIAYSGDVLNTTSRIQESCKQFDAHLLISNYIYEKVKHLDSVRFEQIGSIPLRGKNKPLELFKVEVPEY</sequence>
<keyword evidence="1" id="KW-1133">Transmembrane helix</keyword>
<evidence type="ECO:0000259" key="2">
    <source>
        <dbReference type="PROSITE" id="PS50125"/>
    </source>
</evidence>
<dbReference type="PROSITE" id="PS50125">
    <property type="entry name" value="GUANYLATE_CYCLASE_2"/>
    <property type="match status" value="1"/>
</dbReference>
<organism evidence="5 6">
    <name type="scientific">Fulvivirga sedimenti</name>
    <dbReference type="NCBI Taxonomy" id="2879465"/>
    <lineage>
        <taxon>Bacteria</taxon>
        <taxon>Pseudomonadati</taxon>
        <taxon>Bacteroidota</taxon>
        <taxon>Cytophagia</taxon>
        <taxon>Cytophagales</taxon>
        <taxon>Fulvivirgaceae</taxon>
        <taxon>Fulvivirga</taxon>
    </lineage>
</organism>
<dbReference type="PANTHER" id="PTHR43081:SF1">
    <property type="entry name" value="ADENYLATE CYCLASE, TERMINAL-DIFFERENTIATION SPECIFIC"/>
    <property type="match status" value="1"/>
</dbReference>
<dbReference type="Proteomes" id="UP001139409">
    <property type="component" value="Unassembled WGS sequence"/>
</dbReference>
<comment type="caution">
    <text evidence="5">The sequence shown here is derived from an EMBL/GenBank/DDBJ whole genome shotgun (WGS) entry which is preliminary data.</text>
</comment>
<feature type="transmembrane region" description="Helical" evidence="1">
    <location>
        <begin position="87"/>
        <end position="116"/>
    </location>
</feature>
<dbReference type="GO" id="GO:0035556">
    <property type="term" value="P:intracellular signal transduction"/>
    <property type="evidence" value="ECO:0007669"/>
    <property type="project" value="InterPro"/>
</dbReference>
<dbReference type="RefSeq" id="WP_225697604.1">
    <property type="nucleotide sequence ID" value="NZ_JAIXNE010000002.1"/>
</dbReference>
<feature type="transmembrane region" description="Helical" evidence="1">
    <location>
        <begin position="128"/>
        <end position="149"/>
    </location>
</feature>
<dbReference type="SUPFAM" id="SSF55073">
    <property type="entry name" value="Nucleotide cyclase"/>
    <property type="match status" value="1"/>
</dbReference>
<accession>A0A9X1HV72</accession>
<proteinExistence type="predicted"/>